<keyword evidence="2" id="KW-1185">Reference proteome</keyword>
<dbReference type="RefSeq" id="WP_027448586.1">
    <property type="nucleotide sequence ID" value="NZ_AVPF01000045.1"/>
</dbReference>
<dbReference type="InterPro" id="IPR025622">
    <property type="entry name" value="YqzE"/>
</dbReference>
<reference evidence="1 2" key="1">
    <citation type="submission" date="2013-08" db="EMBL/GenBank/DDBJ databases">
        <authorList>
            <person name="Huang J."/>
            <person name="Wang G."/>
        </authorList>
    </citation>
    <scope>NUCLEOTIDE SEQUENCE [LARGE SCALE GENOMIC DNA]</scope>
    <source>
        <strain evidence="1 2">BH030004</strain>
    </source>
</reference>
<evidence type="ECO:0000313" key="2">
    <source>
        <dbReference type="Proteomes" id="UP000030403"/>
    </source>
</evidence>
<dbReference type="eggNOG" id="ENOG5033ENU">
    <property type="taxonomic scope" value="Bacteria"/>
</dbReference>
<dbReference type="EMBL" id="AVPF01000045">
    <property type="protein sequence ID" value="KGX85003.1"/>
    <property type="molecule type" value="Genomic_DNA"/>
</dbReference>
<name>A0A0A5G1M7_9BACI</name>
<sequence length="63" mass="7632">MSGNDYVKFMTQEIVRYMDLPQEEKKKRKEEKKHQKTPISNQMFGVLPFALKFFFKRDKNKSS</sequence>
<gene>
    <name evidence="1" type="ORF">N783_15385</name>
</gene>
<dbReference type="Pfam" id="PF14038">
    <property type="entry name" value="YqzE"/>
    <property type="match status" value="1"/>
</dbReference>
<dbReference type="OrthoDB" id="2691835at2"/>
<dbReference type="AlphaFoldDB" id="A0A0A5G1M7"/>
<proteinExistence type="predicted"/>
<accession>A0A0A5G1M7</accession>
<organism evidence="1 2">
    <name type="scientific">Pontibacillus marinus BH030004 = DSM 16465</name>
    <dbReference type="NCBI Taxonomy" id="1385511"/>
    <lineage>
        <taxon>Bacteria</taxon>
        <taxon>Bacillati</taxon>
        <taxon>Bacillota</taxon>
        <taxon>Bacilli</taxon>
        <taxon>Bacillales</taxon>
        <taxon>Bacillaceae</taxon>
        <taxon>Pontibacillus</taxon>
    </lineage>
</organism>
<comment type="caution">
    <text evidence="1">The sequence shown here is derived from an EMBL/GenBank/DDBJ whole genome shotgun (WGS) entry which is preliminary data.</text>
</comment>
<evidence type="ECO:0008006" key="3">
    <source>
        <dbReference type="Google" id="ProtNLM"/>
    </source>
</evidence>
<dbReference type="Proteomes" id="UP000030403">
    <property type="component" value="Unassembled WGS sequence"/>
</dbReference>
<protein>
    <recommendedName>
        <fullName evidence="3">YqzE family protein</fullName>
    </recommendedName>
</protein>
<dbReference type="STRING" id="1385511.GCA_000425225_01721"/>
<evidence type="ECO:0000313" key="1">
    <source>
        <dbReference type="EMBL" id="KGX85003.1"/>
    </source>
</evidence>